<gene>
    <name evidence="1" type="ORF">HPLM_LOCUS5885</name>
</gene>
<sequence>MPAEKFQQVLWKQKFEIQNCPNIDSPRPFGCASTKAKRSRTPYYYIHFFGFSDSTQLAFLNPSNQFGSFVNTAENQADAGTLGLTKEQIITHNWWSGPQFLRTSKHQWTSRFFKITTSNEPTFEELGNEEAANINTVSERSE</sequence>
<dbReference type="EMBL" id="UZAF01016403">
    <property type="protein sequence ID" value="VDO27369.1"/>
    <property type="molecule type" value="Genomic_DNA"/>
</dbReference>
<reference evidence="1 2" key="2">
    <citation type="submission" date="2018-11" db="EMBL/GenBank/DDBJ databases">
        <authorList>
            <consortium name="Pathogen Informatics"/>
        </authorList>
    </citation>
    <scope>NUCLEOTIDE SEQUENCE [LARGE SCALE GENOMIC DNA]</scope>
    <source>
        <strain evidence="1 2">MHpl1</strain>
    </source>
</reference>
<dbReference type="WBParaSite" id="HPLM_0000588101-mRNA-1">
    <property type="protein sequence ID" value="HPLM_0000588101-mRNA-1"/>
    <property type="gene ID" value="HPLM_0000588101"/>
</dbReference>
<name>A0A0N4W710_HAEPC</name>
<evidence type="ECO:0000313" key="2">
    <source>
        <dbReference type="Proteomes" id="UP000268014"/>
    </source>
</evidence>
<protein>
    <submittedName>
        <fullName evidence="1 3">Uncharacterized protein</fullName>
    </submittedName>
</protein>
<evidence type="ECO:0000313" key="3">
    <source>
        <dbReference type="WBParaSite" id="HPLM_0000588101-mRNA-1"/>
    </source>
</evidence>
<accession>A0A0N4W710</accession>
<evidence type="ECO:0000313" key="1">
    <source>
        <dbReference type="EMBL" id="VDO27369.1"/>
    </source>
</evidence>
<keyword evidence="2" id="KW-1185">Reference proteome</keyword>
<organism evidence="3">
    <name type="scientific">Haemonchus placei</name>
    <name type="common">Barber's pole worm</name>
    <dbReference type="NCBI Taxonomy" id="6290"/>
    <lineage>
        <taxon>Eukaryota</taxon>
        <taxon>Metazoa</taxon>
        <taxon>Ecdysozoa</taxon>
        <taxon>Nematoda</taxon>
        <taxon>Chromadorea</taxon>
        <taxon>Rhabditida</taxon>
        <taxon>Rhabditina</taxon>
        <taxon>Rhabditomorpha</taxon>
        <taxon>Strongyloidea</taxon>
        <taxon>Trichostrongylidae</taxon>
        <taxon>Haemonchus</taxon>
    </lineage>
</organism>
<dbReference type="AlphaFoldDB" id="A0A0N4W710"/>
<proteinExistence type="predicted"/>
<dbReference type="Proteomes" id="UP000268014">
    <property type="component" value="Unassembled WGS sequence"/>
</dbReference>
<reference evidence="3" key="1">
    <citation type="submission" date="2017-02" db="UniProtKB">
        <authorList>
            <consortium name="WormBaseParasite"/>
        </authorList>
    </citation>
    <scope>IDENTIFICATION</scope>
</reference>